<sequence length="1016" mass="113963">MFYHGGEPEDDWRLAIGDRLHTPSPRPPAILYHNGNFNPLVQYHSMGRLRGHEDPLRCHFPLWCCVAITHGNGPIQTSRRVAVPLLPARSSFMERVGAYRYLLCIQSSAPPTLPLHWPAPDCVTSPYAARLLNIDFSHSTLTTRHLLLSHRHLQTHGFRISGKGWRLTQRATDNIDYDYLKDLIKHQTTPGTNKAVSIPGQGGSSEEAFGNHFLRVLQAQHDRINLFVRSKSGEIERRIQHINKCLEDLQHKRVNYTPGAQLPARLVERYAKIDADVTKTGEEIRSLSRFQVVQRTGFTKILKKYKRWTKDRELSHVFKKEISSQPDSLFQLDLSYLLDQYIDVLDALRSVFDTDGTPAASSDGANGSAARLFKTLEKGEEIDFDVALTTVPLGAKGEKAVYWIHPDHIVEVQVLLLQQMRLYTGSSKVASRVGSSRGPPSRRQSFMNLGIEDDVGLVVLDHAEAFAFKQNTSTIGSSEEAEGIIGVKAAGHIRYVASGKAAVVLSTESNGQGQVSTGLKTAKMERKALQTLLDTPAAASAPERFNDHKEQANRFSKNDYAEIQQWLKDHQSTKPIAGAISKRTRFVGLHNNAAGGTWAALDRDVYLRESLHKDLEQEDWVSQARSQATKFPHAILEVRKEGRQASSLIQTLDRSHLVERVRGFSLEAHAVWACCKPDAMSPPLWIPLLDKDIRKLPEPVRRRSRRTRTTSNSGSQPPASPEATSTSNTSYDGQSSPIASRNGESSATSAQDFVDPPNLQAFRKKSRKPFADYPPPISRTEPEPEPQRYWNEYDHPEDEETGYYIYVDPNASVKFPGQELMEACLRKTRRLFGMRERPARGSFSGDEDASSDDDDDDTVDESPMVTTRNYGTISSHNLRSSSNDGYFSSLFRSLRDPRHDANILQERRSLLSELETHQHKTEMTKLRFYSTSLATAMIIDVILGIMICTSRKKERGVVDLVVLFGTIVTLILCAVGVLSMKTRRERLGWVHQGVVLFIAAGVVALDVVLLLWVLRV</sequence>
<dbReference type="GO" id="GO:0033254">
    <property type="term" value="C:vacuolar transporter chaperone complex"/>
    <property type="evidence" value="ECO:0007669"/>
    <property type="project" value="TreeGrafter"/>
</dbReference>
<organism evidence="10">
    <name type="scientific">Leptosphaeria maculans (strain JN3 / isolate v23.1.3 / race Av1-4-5-6-7-8)</name>
    <name type="common">Blackleg fungus</name>
    <name type="synonym">Phoma lingam</name>
    <dbReference type="NCBI Taxonomy" id="985895"/>
    <lineage>
        <taxon>Eukaryota</taxon>
        <taxon>Fungi</taxon>
        <taxon>Dikarya</taxon>
        <taxon>Ascomycota</taxon>
        <taxon>Pezizomycotina</taxon>
        <taxon>Dothideomycetes</taxon>
        <taxon>Pleosporomycetidae</taxon>
        <taxon>Pleosporales</taxon>
        <taxon>Pleosporineae</taxon>
        <taxon>Leptosphaeriaceae</taxon>
        <taxon>Plenodomus</taxon>
        <taxon>Plenodomus lingam/Leptosphaeria maculans species complex</taxon>
    </lineage>
</organism>
<keyword evidence="10" id="KW-1185">Reference proteome</keyword>
<dbReference type="PROSITE" id="PS51382">
    <property type="entry name" value="SPX"/>
    <property type="match status" value="1"/>
</dbReference>
<feature type="compositionally biased region" description="Basic and acidic residues" evidence="6">
    <location>
        <begin position="780"/>
        <end position="793"/>
    </location>
</feature>
<feature type="region of interest" description="Disordered" evidence="6">
    <location>
        <begin position="697"/>
        <end position="793"/>
    </location>
</feature>
<evidence type="ECO:0000256" key="6">
    <source>
        <dbReference type="SAM" id="MobiDB-lite"/>
    </source>
</evidence>
<dbReference type="HOGENOM" id="CLU_015643_0_0_1"/>
<feature type="compositionally biased region" description="Acidic residues" evidence="6">
    <location>
        <begin position="845"/>
        <end position="860"/>
    </location>
</feature>
<dbReference type="STRING" id="985895.E5R4N4"/>
<dbReference type="InterPro" id="IPR018966">
    <property type="entry name" value="VTC_domain"/>
</dbReference>
<dbReference type="OMA" id="FAFKQNA"/>
<evidence type="ECO:0000256" key="7">
    <source>
        <dbReference type="SAM" id="Phobius"/>
    </source>
</evidence>
<dbReference type="PANTHER" id="PTHR46140">
    <property type="entry name" value="VACUOLAR TRANSPORTER CHAPERONE 1-RELATED"/>
    <property type="match status" value="1"/>
</dbReference>
<dbReference type="PANTHER" id="PTHR46140:SF1">
    <property type="entry name" value="VACUOLAR TRANSPORTER CHAPERONE COMPLEX SUBUNIT 4-RELATED"/>
    <property type="match status" value="1"/>
</dbReference>
<evidence type="ECO:0000256" key="2">
    <source>
        <dbReference type="ARBA" id="ARBA00022554"/>
    </source>
</evidence>
<feature type="transmembrane region" description="Helical" evidence="7">
    <location>
        <begin position="992"/>
        <end position="1014"/>
    </location>
</feature>
<evidence type="ECO:0000256" key="3">
    <source>
        <dbReference type="ARBA" id="ARBA00022692"/>
    </source>
</evidence>
<dbReference type="InterPro" id="IPR051572">
    <property type="entry name" value="VTC_Complex_Subunit"/>
</dbReference>
<dbReference type="GO" id="GO:0016237">
    <property type="term" value="P:microautophagy"/>
    <property type="evidence" value="ECO:0007669"/>
    <property type="project" value="TreeGrafter"/>
</dbReference>
<dbReference type="GO" id="GO:0000329">
    <property type="term" value="C:fungal-type vacuole membrane"/>
    <property type="evidence" value="ECO:0007669"/>
    <property type="project" value="TreeGrafter"/>
</dbReference>
<reference evidence="10" key="1">
    <citation type="journal article" date="2011" name="Nat. Commun.">
        <title>Effector diversification within compartments of the Leptosphaeria maculans genome affected by Repeat-Induced Point mutations.</title>
        <authorList>
            <person name="Rouxel T."/>
            <person name="Grandaubert J."/>
            <person name="Hane J.K."/>
            <person name="Hoede C."/>
            <person name="van de Wouw A.P."/>
            <person name="Couloux A."/>
            <person name="Dominguez V."/>
            <person name="Anthouard V."/>
            <person name="Bally P."/>
            <person name="Bourras S."/>
            <person name="Cozijnsen A.J."/>
            <person name="Ciuffetti L.M."/>
            <person name="Degrave A."/>
            <person name="Dilmaghani A."/>
            <person name="Duret L."/>
            <person name="Fudal I."/>
            <person name="Goodwin S.B."/>
            <person name="Gout L."/>
            <person name="Glaser N."/>
            <person name="Linglin J."/>
            <person name="Kema G.H.J."/>
            <person name="Lapalu N."/>
            <person name="Lawrence C.B."/>
            <person name="May K."/>
            <person name="Meyer M."/>
            <person name="Ollivier B."/>
            <person name="Poulain J."/>
            <person name="Schoch C.L."/>
            <person name="Simon A."/>
            <person name="Spatafora J.W."/>
            <person name="Stachowiak A."/>
            <person name="Turgeon B.G."/>
            <person name="Tyler B.M."/>
            <person name="Vincent D."/>
            <person name="Weissenbach J."/>
            <person name="Amselem J."/>
            <person name="Quesneville H."/>
            <person name="Oliver R.P."/>
            <person name="Wincker P."/>
            <person name="Balesdent M.-H."/>
            <person name="Howlett B.J."/>
        </authorList>
    </citation>
    <scope>NUCLEOTIDE SEQUENCE [LARGE SCALE GENOMIC DNA]</scope>
    <source>
        <strain evidence="10">JN3 / isolate v23.1.3 / race Av1-4-5-6-7-8</strain>
    </source>
</reference>
<feature type="transmembrane region" description="Helical" evidence="7">
    <location>
        <begin position="960"/>
        <end position="980"/>
    </location>
</feature>
<dbReference type="InterPro" id="IPR004331">
    <property type="entry name" value="SPX_dom"/>
</dbReference>
<dbReference type="OrthoDB" id="5588846at2759"/>
<evidence type="ECO:0000259" key="8">
    <source>
        <dbReference type="PROSITE" id="PS51382"/>
    </source>
</evidence>
<comment type="subcellular location">
    <subcellularLocation>
        <location evidence="1">Vacuole membrane</location>
        <topology evidence="1">Multi-pass membrane protein</topology>
    </subcellularLocation>
</comment>
<dbReference type="InParanoid" id="E5R4N4"/>
<keyword evidence="3 7" id="KW-0812">Transmembrane</keyword>
<dbReference type="EMBL" id="FP929083">
    <property type="protein sequence ID" value="CBX92157.1"/>
    <property type="molecule type" value="Genomic_DNA"/>
</dbReference>
<dbReference type="Pfam" id="PF09359">
    <property type="entry name" value="VTC"/>
    <property type="match status" value="1"/>
</dbReference>
<evidence type="ECO:0000313" key="10">
    <source>
        <dbReference type="Proteomes" id="UP000002668"/>
    </source>
</evidence>
<keyword evidence="5 7" id="KW-0472">Membrane</keyword>
<protein>
    <recommendedName>
        <fullName evidence="8">SPX domain-containing protein</fullName>
    </recommendedName>
</protein>
<dbReference type="CDD" id="cd14474">
    <property type="entry name" value="SPX_YDR089W"/>
    <property type="match status" value="1"/>
</dbReference>
<feature type="region of interest" description="Disordered" evidence="6">
    <location>
        <begin position="836"/>
        <end position="876"/>
    </location>
</feature>
<dbReference type="GO" id="GO:0006799">
    <property type="term" value="P:polyphosphate biosynthetic process"/>
    <property type="evidence" value="ECO:0007669"/>
    <property type="project" value="UniProtKB-ARBA"/>
</dbReference>
<feature type="compositionally biased region" description="Polar residues" evidence="6">
    <location>
        <begin position="712"/>
        <end position="751"/>
    </location>
</feature>
<dbReference type="GO" id="GO:0042144">
    <property type="term" value="P:vacuole fusion, non-autophagic"/>
    <property type="evidence" value="ECO:0007669"/>
    <property type="project" value="TreeGrafter"/>
</dbReference>
<dbReference type="AlphaFoldDB" id="E5R4N4"/>
<dbReference type="eggNOG" id="KOG1161">
    <property type="taxonomic scope" value="Eukaryota"/>
</dbReference>
<keyword evidence="2" id="KW-0926">Vacuole</keyword>
<keyword evidence="4 7" id="KW-1133">Transmembrane helix</keyword>
<feature type="transmembrane region" description="Helical" evidence="7">
    <location>
        <begin position="928"/>
        <end position="948"/>
    </location>
</feature>
<name>E5R4N4_LEPMJ</name>
<evidence type="ECO:0000256" key="5">
    <source>
        <dbReference type="ARBA" id="ARBA00023136"/>
    </source>
</evidence>
<evidence type="ECO:0000256" key="1">
    <source>
        <dbReference type="ARBA" id="ARBA00004128"/>
    </source>
</evidence>
<proteinExistence type="predicted"/>
<feature type="compositionally biased region" description="Polar residues" evidence="6">
    <location>
        <begin position="864"/>
        <end position="876"/>
    </location>
</feature>
<dbReference type="Gene3D" id="3.20.100.30">
    <property type="entry name" value="VTC, catalytic tunnel domain"/>
    <property type="match status" value="1"/>
</dbReference>
<dbReference type="Proteomes" id="UP000002668">
    <property type="component" value="Genome"/>
</dbReference>
<dbReference type="VEuPathDB" id="FungiDB:LEMA_P048630.1"/>
<dbReference type="GO" id="GO:0007034">
    <property type="term" value="P:vacuolar transport"/>
    <property type="evidence" value="ECO:0007669"/>
    <property type="project" value="TreeGrafter"/>
</dbReference>
<evidence type="ECO:0000256" key="4">
    <source>
        <dbReference type="ARBA" id="ARBA00022989"/>
    </source>
</evidence>
<feature type="domain" description="SPX" evidence="8">
    <location>
        <begin position="147"/>
        <end position="319"/>
    </location>
</feature>
<gene>
    <name evidence="9" type="ORF">LEMA_P048630.1</name>
</gene>
<evidence type="ECO:0000313" key="9">
    <source>
        <dbReference type="EMBL" id="CBX92157.1"/>
    </source>
</evidence>
<dbReference type="InterPro" id="IPR042267">
    <property type="entry name" value="VTC_sf"/>
</dbReference>
<accession>E5R4N4</accession>